<keyword evidence="2" id="KW-1185">Reference proteome</keyword>
<protein>
    <submittedName>
        <fullName evidence="1">Uncharacterized protein</fullName>
    </submittedName>
</protein>
<gene>
    <name evidence="1" type="ORF">CCMP2556_LOCUS32742</name>
</gene>
<name>A0ABP0NS61_9DINO</name>
<organism evidence="1 2">
    <name type="scientific">Durusdinium trenchii</name>
    <dbReference type="NCBI Taxonomy" id="1381693"/>
    <lineage>
        <taxon>Eukaryota</taxon>
        <taxon>Sar</taxon>
        <taxon>Alveolata</taxon>
        <taxon>Dinophyceae</taxon>
        <taxon>Suessiales</taxon>
        <taxon>Symbiodiniaceae</taxon>
        <taxon>Durusdinium</taxon>
    </lineage>
</organism>
<reference evidence="1 2" key="1">
    <citation type="submission" date="2024-02" db="EMBL/GenBank/DDBJ databases">
        <authorList>
            <person name="Chen Y."/>
            <person name="Shah S."/>
            <person name="Dougan E. K."/>
            <person name="Thang M."/>
            <person name="Chan C."/>
        </authorList>
    </citation>
    <scope>NUCLEOTIDE SEQUENCE [LARGE SCALE GENOMIC DNA]</scope>
</reference>
<evidence type="ECO:0000313" key="1">
    <source>
        <dbReference type="EMBL" id="CAK9066625.1"/>
    </source>
</evidence>
<comment type="caution">
    <text evidence="1">The sequence shown here is derived from an EMBL/GenBank/DDBJ whole genome shotgun (WGS) entry which is preliminary data.</text>
</comment>
<accession>A0ABP0NS61</accession>
<dbReference type="Proteomes" id="UP001642484">
    <property type="component" value="Unassembled WGS sequence"/>
</dbReference>
<sequence length="102" mass="11746">MLQLMTWANHVPLQHSVGFFRIRSHLARSETELLDLYTCKFVSQDYFAANLGIRYDFLASTMQLSVKSENYLRHCLKLFLVKDSDQIAGDLGCFASHKERTG</sequence>
<evidence type="ECO:0000313" key="2">
    <source>
        <dbReference type="Proteomes" id="UP001642484"/>
    </source>
</evidence>
<proteinExistence type="predicted"/>
<dbReference type="EMBL" id="CAXAMN010022133">
    <property type="protein sequence ID" value="CAK9066625.1"/>
    <property type="molecule type" value="Genomic_DNA"/>
</dbReference>